<evidence type="ECO:0000259" key="1">
    <source>
        <dbReference type="Pfam" id="PF13274"/>
    </source>
</evidence>
<dbReference type="EMBL" id="JAPDVD010000001">
    <property type="protein sequence ID" value="MCW4136665.1"/>
    <property type="molecule type" value="Genomic_DNA"/>
</dbReference>
<comment type="caution">
    <text evidence="3">The sequence shown here is derived from an EMBL/GenBank/DDBJ whole genome shotgun (WGS) entry which is preliminary data.</text>
</comment>
<dbReference type="Proteomes" id="UP000284548">
    <property type="component" value="Unassembled WGS sequence"/>
</dbReference>
<proteinExistence type="predicted"/>
<dbReference type="Pfam" id="PF13274">
    <property type="entry name" value="SocA_Panacea"/>
    <property type="match status" value="1"/>
</dbReference>
<dbReference type="AlphaFoldDB" id="A0A174WJX2"/>
<protein>
    <submittedName>
        <fullName evidence="3">DUF4065 domain-containing protein</fullName>
    </submittedName>
</protein>
<accession>A0A174WJX2</accession>
<sequence length="161" mass="19208">MEDVVKIASYICQRYEHQYGTRIDEMKLHKLLYFTQRECLVQLGEPMFGAKFKAWKYGPVILEIRQHYKDNSLSFSLSRESLQKYQGVFDKVFEQYAPKQSWSLSTLSHGEYSWKKAREGYSPYDTCDVDIDLSDIRKDAERINIRRFLLAQYKDFQMSRA</sequence>
<dbReference type="EMBL" id="QRKB01000080">
    <property type="protein sequence ID" value="RHH74599.1"/>
    <property type="molecule type" value="Genomic_DNA"/>
</dbReference>
<name>A0A174WJX2_9BACT</name>
<evidence type="ECO:0000313" key="2">
    <source>
        <dbReference type="EMBL" id="MCW4136665.1"/>
    </source>
</evidence>
<reference evidence="2" key="2">
    <citation type="submission" date="2022-11" db="EMBL/GenBank/DDBJ databases">
        <title>Genomic repertoires linked with pathogenic potency of arthritogenic Prevotella copri isolated from the gut of rheumatoid arthritis patients.</title>
        <authorList>
            <person name="Nii T."/>
            <person name="Maeda Y."/>
            <person name="Motooka D."/>
            <person name="Naito M."/>
            <person name="Matsumoto Y."/>
            <person name="Ogawa T."/>
            <person name="Oguro-Igashira E."/>
            <person name="Kishikawa T."/>
            <person name="Yamashita M."/>
            <person name="Koizumi S."/>
            <person name="Kurakawa T."/>
            <person name="Okumura R."/>
            <person name="Kayama H."/>
            <person name="Murakami M."/>
            <person name="Sakaguchi T."/>
            <person name="Das B."/>
            <person name="Nakamura S."/>
            <person name="Okada Y."/>
            <person name="Kumanogoh A."/>
            <person name="Takeda K."/>
        </authorList>
    </citation>
    <scope>NUCLEOTIDE SEQUENCE</scope>
    <source>
        <strain evidence="2">H105_2-2</strain>
    </source>
</reference>
<dbReference type="InterPro" id="IPR025272">
    <property type="entry name" value="SocA_Panacea"/>
</dbReference>
<dbReference type="Proteomes" id="UP001208620">
    <property type="component" value="Unassembled WGS sequence"/>
</dbReference>
<gene>
    <name evidence="3" type="ORF">DW192_15810</name>
    <name evidence="2" type="ORF">ONT01_02500</name>
</gene>
<reference evidence="3 4" key="1">
    <citation type="submission" date="2018-08" db="EMBL/GenBank/DDBJ databases">
        <title>A genome reference for cultivated species of the human gut microbiota.</title>
        <authorList>
            <person name="Zou Y."/>
            <person name="Xue W."/>
            <person name="Luo G."/>
        </authorList>
    </citation>
    <scope>NUCLEOTIDE SEQUENCE [LARGE SCALE GENOMIC DNA]</scope>
    <source>
        <strain evidence="3 4">AM16-54</strain>
    </source>
</reference>
<dbReference type="RefSeq" id="WP_118255931.1">
    <property type="nucleotide sequence ID" value="NZ_DAWEAY010000022.1"/>
</dbReference>
<feature type="domain" description="Antitoxin SocA-like Panacea" evidence="1">
    <location>
        <begin position="28"/>
        <end position="115"/>
    </location>
</feature>
<evidence type="ECO:0000313" key="4">
    <source>
        <dbReference type="Proteomes" id="UP000284548"/>
    </source>
</evidence>
<organism evidence="3 4">
    <name type="scientific">Segatella copri</name>
    <dbReference type="NCBI Taxonomy" id="165179"/>
    <lineage>
        <taxon>Bacteria</taxon>
        <taxon>Pseudomonadati</taxon>
        <taxon>Bacteroidota</taxon>
        <taxon>Bacteroidia</taxon>
        <taxon>Bacteroidales</taxon>
        <taxon>Prevotellaceae</taxon>
        <taxon>Segatella</taxon>
    </lineage>
</organism>
<evidence type="ECO:0000313" key="3">
    <source>
        <dbReference type="EMBL" id="RHH74599.1"/>
    </source>
</evidence>